<comment type="caution">
    <text evidence="2">The sequence shown here is derived from an EMBL/GenBank/DDBJ whole genome shotgun (WGS) entry which is preliminary data.</text>
</comment>
<evidence type="ECO:0000313" key="2">
    <source>
        <dbReference type="EMBL" id="TQL76194.1"/>
    </source>
</evidence>
<organism evidence="2 3">
    <name type="scientific">Stackebrandtia endophytica</name>
    <dbReference type="NCBI Taxonomy" id="1496996"/>
    <lineage>
        <taxon>Bacteria</taxon>
        <taxon>Bacillati</taxon>
        <taxon>Actinomycetota</taxon>
        <taxon>Actinomycetes</taxon>
        <taxon>Glycomycetales</taxon>
        <taxon>Glycomycetaceae</taxon>
        <taxon>Stackebrandtia</taxon>
    </lineage>
</organism>
<feature type="compositionally biased region" description="Polar residues" evidence="1">
    <location>
        <begin position="334"/>
        <end position="345"/>
    </location>
</feature>
<proteinExistence type="predicted"/>
<dbReference type="InParanoid" id="A0A543AUE9"/>
<gene>
    <name evidence="2" type="ORF">FB566_1716</name>
</gene>
<evidence type="ECO:0000313" key="3">
    <source>
        <dbReference type="Proteomes" id="UP000317043"/>
    </source>
</evidence>
<feature type="region of interest" description="Disordered" evidence="1">
    <location>
        <begin position="334"/>
        <end position="382"/>
    </location>
</feature>
<evidence type="ECO:0000256" key="1">
    <source>
        <dbReference type="SAM" id="MobiDB-lite"/>
    </source>
</evidence>
<dbReference type="EMBL" id="VFOW01000001">
    <property type="protein sequence ID" value="TQL76194.1"/>
    <property type="molecule type" value="Genomic_DNA"/>
</dbReference>
<reference evidence="2 3" key="1">
    <citation type="submission" date="2019-06" db="EMBL/GenBank/DDBJ databases">
        <title>Sequencing the genomes of 1000 actinobacteria strains.</title>
        <authorList>
            <person name="Klenk H.-P."/>
        </authorList>
    </citation>
    <scope>NUCLEOTIDE SEQUENCE [LARGE SCALE GENOMIC DNA]</scope>
    <source>
        <strain evidence="2 3">DSM 45928</strain>
    </source>
</reference>
<dbReference type="RefSeq" id="WP_142037223.1">
    <property type="nucleotide sequence ID" value="NZ_JBHTGS010000001.1"/>
</dbReference>
<sequence>MGAQFSAIEDDPSNYDIRTAAEEVYETAWKLRGEQELMYIPEDSEFKWAVGKTRGEIDEAYNSGGPGDQNLTRLEVIGGFYPGEDGRYGGTPEQWQSIRDAYDWIVPSFEKFSEPLAILLLEPANQMASVSEALYNSKTGEDSEAAPRTTAGSAINTWTGSGSVAFKLNVWNRLPEITKRQSFFAMSMGESLAAAYQAYVEQRKSALDVAKKAKLALEATVVEATDNSAADLTILAGVATVAAGVFTLPFSGGLSGAAVGAGISTIIAGVATTAAGEASRQPLAERKKLELGADTVTGVLLNMIDRCSDIRTDLDEAETRIAGAFDEYMEVIQDTSKPSASNDEATFSKRDNLMFPAPSSSDLGPAESVLPPGPSDDEIAGG</sequence>
<accession>A0A543AUE9</accession>
<protein>
    <submittedName>
        <fullName evidence="2">Uncharacterized protein</fullName>
    </submittedName>
</protein>
<name>A0A543AUE9_9ACTN</name>
<dbReference type="AlphaFoldDB" id="A0A543AUE9"/>
<dbReference type="Proteomes" id="UP000317043">
    <property type="component" value="Unassembled WGS sequence"/>
</dbReference>
<keyword evidence="3" id="KW-1185">Reference proteome</keyword>